<dbReference type="InterPro" id="IPR042460">
    <property type="entry name" value="DCN1-like_PONY"/>
</dbReference>
<dbReference type="GO" id="GO:0016874">
    <property type="term" value="F:ligase activity"/>
    <property type="evidence" value="ECO:0007669"/>
    <property type="project" value="UniProtKB-KW"/>
</dbReference>
<evidence type="ECO:0000259" key="2">
    <source>
        <dbReference type="PROSITE" id="PS51229"/>
    </source>
</evidence>
<accession>A0ABR2ZC81</accession>
<evidence type="ECO:0000313" key="3">
    <source>
        <dbReference type="EMBL" id="KAL0059256.1"/>
    </source>
</evidence>
<feature type="domain" description="DCUN1" evidence="2">
    <location>
        <begin position="1"/>
        <end position="140"/>
    </location>
</feature>
<gene>
    <name evidence="3" type="primary">DCN1</name>
    <name evidence="3" type="ORF">AAF712_014006</name>
</gene>
<sequence>MKAVLPKLKDKLANDRTYFRKVYLHTFDFARAEGQRSLPIESAQAFWSLLLPHGLSGTALAHVQKDGDGDVSMTGGEEGWKPEYTDWWLEFVTEKKLKGVSKDTWSMFLDFMTSIDAKFEKHNTEEAWPSTIDDFVDWARERLRK</sequence>
<organism evidence="3 4">
    <name type="scientific">Marasmius tenuissimus</name>
    <dbReference type="NCBI Taxonomy" id="585030"/>
    <lineage>
        <taxon>Eukaryota</taxon>
        <taxon>Fungi</taxon>
        <taxon>Dikarya</taxon>
        <taxon>Basidiomycota</taxon>
        <taxon>Agaricomycotina</taxon>
        <taxon>Agaricomycetes</taxon>
        <taxon>Agaricomycetidae</taxon>
        <taxon>Agaricales</taxon>
        <taxon>Marasmiineae</taxon>
        <taxon>Marasmiaceae</taxon>
        <taxon>Marasmius</taxon>
    </lineage>
</organism>
<dbReference type="Proteomes" id="UP001437256">
    <property type="component" value="Unassembled WGS sequence"/>
</dbReference>
<dbReference type="Gene3D" id="1.10.238.200">
    <property type="entry name" value="Cullin, PONY binding domain"/>
    <property type="match status" value="1"/>
</dbReference>
<evidence type="ECO:0000313" key="4">
    <source>
        <dbReference type="Proteomes" id="UP001437256"/>
    </source>
</evidence>
<comment type="function">
    <text evidence="1">Neddylation of cullins play an essential role in the regulation of SCF-type complexes activity.</text>
</comment>
<dbReference type="PANTHER" id="PTHR12281:SF31">
    <property type="entry name" value="DCN1-LIKE PROTEIN 3"/>
    <property type="match status" value="1"/>
</dbReference>
<comment type="caution">
    <text evidence="3">The sequence shown here is derived from an EMBL/GenBank/DDBJ whole genome shotgun (WGS) entry which is preliminary data.</text>
</comment>
<dbReference type="InterPro" id="IPR014764">
    <property type="entry name" value="DCN-prot"/>
</dbReference>
<dbReference type="InterPro" id="IPR005176">
    <property type="entry name" value="PONY_dom"/>
</dbReference>
<dbReference type="EMBL" id="JBBXMP010000239">
    <property type="protein sequence ID" value="KAL0059256.1"/>
    <property type="molecule type" value="Genomic_DNA"/>
</dbReference>
<evidence type="ECO:0000256" key="1">
    <source>
        <dbReference type="RuleBase" id="RU410713"/>
    </source>
</evidence>
<reference evidence="3 4" key="1">
    <citation type="submission" date="2024-05" db="EMBL/GenBank/DDBJ databases">
        <title>A draft genome resource for the thread blight pathogen Marasmius tenuissimus strain MS-2.</title>
        <authorList>
            <person name="Yulfo-Soto G.E."/>
            <person name="Baruah I.K."/>
            <person name="Amoako-Attah I."/>
            <person name="Bukari Y."/>
            <person name="Meinhardt L.W."/>
            <person name="Bailey B.A."/>
            <person name="Cohen S.P."/>
        </authorList>
    </citation>
    <scope>NUCLEOTIDE SEQUENCE [LARGE SCALE GENOMIC DNA]</scope>
    <source>
        <strain evidence="3 4">MS-2</strain>
    </source>
</reference>
<name>A0ABR2ZC81_9AGAR</name>
<proteinExistence type="predicted"/>
<protein>
    <recommendedName>
        <fullName evidence="1">Defective in cullin neddylation protein</fullName>
    </recommendedName>
</protein>
<keyword evidence="3" id="KW-0436">Ligase</keyword>
<keyword evidence="4" id="KW-1185">Reference proteome</keyword>
<dbReference type="PROSITE" id="PS51229">
    <property type="entry name" value="DCUN1"/>
    <property type="match status" value="1"/>
</dbReference>
<dbReference type="PANTHER" id="PTHR12281">
    <property type="entry name" value="RP42 RELATED"/>
    <property type="match status" value="1"/>
</dbReference>
<dbReference type="Pfam" id="PF03556">
    <property type="entry name" value="Cullin_binding"/>
    <property type="match status" value="1"/>
</dbReference>